<dbReference type="InterPro" id="IPR036365">
    <property type="entry name" value="PGBD-like_sf"/>
</dbReference>
<dbReference type="Proteomes" id="UP000229334">
    <property type="component" value="Unassembled WGS sequence"/>
</dbReference>
<evidence type="ECO:0000313" key="3">
    <source>
        <dbReference type="EMBL" id="PIP58043.1"/>
    </source>
</evidence>
<evidence type="ECO:0000256" key="1">
    <source>
        <dbReference type="SAM" id="SignalP"/>
    </source>
</evidence>
<feature type="chain" id="PRO_5013923776" description="Peptidoglycan binding-like domain-containing protein" evidence="1">
    <location>
        <begin position="28"/>
        <end position="652"/>
    </location>
</feature>
<evidence type="ECO:0000259" key="2">
    <source>
        <dbReference type="Pfam" id="PF01471"/>
    </source>
</evidence>
<keyword evidence="1" id="KW-0732">Signal</keyword>
<dbReference type="InterPro" id="IPR002477">
    <property type="entry name" value="Peptidoglycan-bd-like"/>
</dbReference>
<proteinExistence type="predicted"/>
<comment type="caution">
    <text evidence="3">The sequence shown here is derived from an EMBL/GenBank/DDBJ whole genome shotgun (WGS) entry which is preliminary data.</text>
</comment>
<dbReference type="Gene3D" id="1.10.101.10">
    <property type="entry name" value="PGBD-like superfamily/PGBD"/>
    <property type="match status" value="1"/>
</dbReference>
<dbReference type="Pfam" id="PF01471">
    <property type="entry name" value="PG_binding_1"/>
    <property type="match status" value="1"/>
</dbReference>
<dbReference type="InterPro" id="IPR036366">
    <property type="entry name" value="PGBDSf"/>
</dbReference>
<evidence type="ECO:0000313" key="4">
    <source>
        <dbReference type="Proteomes" id="UP000229334"/>
    </source>
</evidence>
<feature type="domain" description="Peptidoglycan binding-like" evidence="2">
    <location>
        <begin position="39"/>
        <end position="96"/>
    </location>
</feature>
<accession>A0A2H0BK41</accession>
<reference evidence="3 4" key="1">
    <citation type="submission" date="2017-09" db="EMBL/GenBank/DDBJ databases">
        <title>Depth-based differentiation of microbial function through sediment-hosted aquifers and enrichment of novel symbionts in the deep terrestrial subsurface.</title>
        <authorList>
            <person name="Probst A.J."/>
            <person name="Ladd B."/>
            <person name="Jarett J.K."/>
            <person name="Geller-Mcgrath D.E."/>
            <person name="Sieber C.M."/>
            <person name="Emerson J.B."/>
            <person name="Anantharaman K."/>
            <person name="Thomas B.C."/>
            <person name="Malmstrom R."/>
            <person name="Stieglmeier M."/>
            <person name="Klingl A."/>
            <person name="Woyke T."/>
            <person name="Ryan C.M."/>
            <person name="Banfield J.F."/>
        </authorList>
    </citation>
    <scope>NUCLEOTIDE SEQUENCE [LARGE SCALE GENOMIC DNA]</scope>
    <source>
        <strain evidence="3">CG22_combo_CG10-13_8_21_14_all_37_9</strain>
    </source>
</reference>
<gene>
    <name evidence="3" type="ORF">COX02_02440</name>
</gene>
<organism evidence="3 4">
    <name type="scientific">Candidatus Vogelbacteria bacterium CG22_combo_CG10-13_8_21_14_all_37_9</name>
    <dbReference type="NCBI Taxonomy" id="1975046"/>
    <lineage>
        <taxon>Bacteria</taxon>
        <taxon>Candidatus Vogeliibacteriota</taxon>
    </lineage>
</organism>
<dbReference type="EMBL" id="PCSX01000036">
    <property type="protein sequence ID" value="PIP58043.1"/>
    <property type="molecule type" value="Genomic_DNA"/>
</dbReference>
<sequence length="652" mass="66831">MKKLKFLTLVAGLALVFAVVAVSSASAATFSSNLTVGSRGNDVSDLQQVLIDGAYLNIATPTGYFGALTKAALAGFQKDNGISPAVGYFGPITRGVLNGMGGSTGSTSTTPGCSAGDLFSSTSGAACVTVTTTSITPGCAVGALFSSTTGQSCSTVTVPGCAVGDLFSSTSGLSCAGGTTGTTGTVSLDNTDGSITVSLDSYVGNQTLKKGETKDVYALKLQATAGKVAVTRFDVRMTVRPWLYFNKLVLKDSSGTVIAEKVISGSADATELTVGSDYLVRFDSLNYVVEPGVNKIVVVSASVLPTTDKLTSDVTLTVKTGSNGIRTMNGKGYTDSLSEATGRTVTLSSTGSTGNIVARVSASSPLARIQTVSTSGETAGVVLGVFDFKAENQSSTLNNLTFALNDPKGQRAFSTIFKRVYLDDGSKVVYADSVATSTAFSNLTIDLAKDSWKTLTLKADVADADDFANGSMASTSMVVNATNIVGIDSNFTTVTASGANTIAGSDVTLLQSGVSLSGMSASYAMVDNGTAAASTSTVKYLITLNNTGSNDVYISKTASTFVATSTTAMSGRLTSLTSGTTLSGDTSAHFIIPSGGPRSFILEGEYGNDNGTSGSVEFKITTVYFDDDTTGLQEFNITYGLEALRVYTYQNN</sequence>
<feature type="signal peptide" evidence="1">
    <location>
        <begin position="1"/>
        <end position="27"/>
    </location>
</feature>
<dbReference type="AlphaFoldDB" id="A0A2H0BK41"/>
<dbReference type="SUPFAM" id="SSF47090">
    <property type="entry name" value="PGBD-like"/>
    <property type="match status" value="1"/>
</dbReference>
<name>A0A2H0BK41_9BACT</name>
<protein>
    <recommendedName>
        <fullName evidence="2">Peptidoglycan binding-like domain-containing protein</fullName>
    </recommendedName>
</protein>